<dbReference type="GO" id="GO:0008253">
    <property type="term" value="F:5'-nucleotidase activity"/>
    <property type="evidence" value="ECO:0007669"/>
    <property type="project" value="InterPro"/>
</dbReference>
<accession>A0A1V4H3N4</accession>
<feature type="active site" description="Proton donor" evidence="2">
    <location>
        <position position="10"/>
    </location>
</feature>
<dbReference type="InterPro" id="IPR010708">
    <property type="entry name" value="5'(3')-deoxyribonucleotidase"/>
</dbReference>
<protein>
    <submittedName>
        <fullName evidence="3">5'-3'-deoxyribonucleotidase</fullName>
    </submittedName>
    <submittedName>
        <fullName evidence="4">Uncharacterized protein conserved in bacteria</fullName>
    </submittedName>
</protein>
<evidence type="ECO:0000256" key="1">
    <source>
        <dbReference type="ARBA" id="ARBA00009589"/>
    </source>
</evidence>
<dbReference type="PANTHER" id="PTHR16504:SF4">
    <property type="entry name" value="5'(3')-DEOXYRIBONUCLEOTIDASE"/>
    <property type="match status" value="1"/>
</dbReference>
<dbReference type="Gene3D" id="3.40.50.1000">
    <property type="entry name" value="HAD superfamily/HAD-like"/>
    <property type="match status" value="1"/>
</dbReference>
<dbReference type="EMBL" id="MXAN01000004">
    <property type="protein sequence ID" value="OPH39330.1"/>
    <property type="molecule type" value="Genomic_DNA"/>
</dbReference>
<dbReference type="EMBL" id="UGQC01000001">
    <property type="protein sequence ID" value="STY99557.1"/>
    <property type="molecule type" value="Genomic_DNA"/>
</dbReference>
<dbReference type="SFLD" id="SFLDG01145">
    <property type="entry name" value="C1.2.1"/>
    <property type="match status" value="1"/>
</dbReference>
<evidence type="ECO:0000313" key="6">
    <source>
        <dbReference type="Proteomes" id="UP000254107"/>
    </source>
</evidence>
<organism evidence="3 5">
    <name type="scientific">Moraxella lacunata</name>
    <dbReference type="NCBI Taxonomy" id="477"/>
    <lineage>
        <taxon>Bacteria</taxon>
        <taxon>Pseudomonadati</taxon>
        <taxon>Pseudomonadota</taxon>
        <taxon>Gammaproteobacteria</taxon>
        <taxon>Moraxellales</taxon>
        <taxon>Moraxellaceae</taxon>
        <taxon>Moraxella</taxon>
    </lineage>
</organism>
<feature type="active site" description="Nucleophile" evidence="2">
    <location>
        <position position="8"/>
    </location>
</feature>
<sequence length="183" mass="21313">MTKLILIDQDGVLADFEKSINIIWQKRHGTPLPIDNRTEFYLHDELPQHKAELNDIYAQKGFFENLPPIDGAITALQTLLDNGLDVRICTAPIRAYRHCVSEKFAWVERYLGAEWTKRIILTKDKTWVRGDVLIDDKPVITGSLIPMWEHWHYLQGYNEHLPGKKVVWTDKESWAELLTFKSS</sequence>
<dbReference type="PANTHER" id="PTHR16504">
    <property type="entry name" value="5'(3')-DEOXYRIBONUCLEOTIDASE"/>
    <property type="match status" value="1"/>
</dbReference>
<dbReference type="Gene3D" id="1.10.40.40">
    <property type="entry name" value="Deoxyribonucleotidase, domain 2"/>
    <property type="match status" value="1"/>
</dbReference>
<evidence type="ECO:0000313" key="3">
    <source>
        <dbReference type="EMBL" id="OPH39330.1"/>
    </source>
</evidence>
<dbReference type="Proteomes" id="UP000254107">
    <property type="component" value="Unassembled WGS sequence"/>
</dbReference>
<dbReference type="RefSeq" id="WP_062498774.1">
    <property type="nucleotide sequence ID" value="NZ_MXAN01000004.1"/>
</dbReference>
<reference evidence="4 6" key="3">
    <citation type="submission" date="2018-06" db="EMBL/GenBank/DDBJ databases">
        <authorList>
            <consortium name="Pathogen Informatics"/>
            <person name="Doyle S."/>
        </authorList>
    </citation>
    <scope>NUCLEOTIDE SEQUENCE [LARGE SCALE GENOMIC DNA]</scope>
    <source>
        <strain evidence="4 6">NCTC7911</strain>
    </source>
</reference>
<dbReference type="SFLD" id="SFLDS00003">
    <property type="entry name" value="Haloacid_Dehalogenase"/>
    <property type="match status" value="1"/>
</dbReference>
<dbReference type="GeneID" id="302269570"/>
<gene>
    <name evidence="3" type="ORF">B5J94_00665</name>
    <name evidence="4" type="ORF">NCTC7911_00933</name>
</gene>
<dbReference type="AlphaFoldDB" id="A0A1V4H3N4"/>
<dbReference type="SUPFAM" id="SSF56784">
    <property type="entry name" value="HAD-like"/>
    <property type="match status" value="1"/>
</dbReference>
<evidence type="ECO:0000256" key="2">
    <source>
        <dbReference type="PIRSR" id="PIRSR610708-1"/>
    </source>
</evidence>
<reference evidence="3" key="2">
    <citation type="submission" date="2017-03" db="EMBL/GenBank/DDBJ databases">
        <authorList>
            <person name="Afonso C.L."/>
            <person name="Miller P.J."/>
            <person name="Scott M.A."/>
            <person name="Spackman E."/>
            <person name="Goraichik I."/>
            <person name="Dimitrov K.M."/>
            <person name="Suarez D.L."/>
            <person name="Swayne D.E."/>
        </authorList>
    </citation>
    <scope>NUCLEOTIDE SEQUENCE</scope>
    <source>
        <strain evidence="3">CCUG 4441</strain>
    </source>
</reference>
<dbReference type="Proteomes" id="UP000191025">
    <property type="component" value="Unassembled WGS sequence"/>
</dbReference>
<dbReference type="InterPro" id="IPR036412">
    <property type="entry name" value="HAD-like_sf"/>
</dbReference>
<comment type="similarity">
    <text evidence="1">Belongs to the 5'(3')-deoxyribonucleotidase family.</text>
</comment>
<reference evidence="5" key="1">
    <citation type="submission" date="2017-03" db="EMBL/GenBank/DDBJ databases">
        <title>Draft genome sequence of Moraxella equi CCUG 4950T type strain.</title>
        <authorList>
            <person name="Salva-Serra F."/>
            <person name="Engstrom-Jakobsson H."/>
            <person name="Thorell K."/>
            <person name="Jaen-Luchoro D."/>
            <person name="Gonzales-Siles L."/>
            <person name="Karlsson R."/>
            <person name="Yazdan S."/>
            <person name="Boulund F."/>
            <person name="Johnning A."/>
            <person name="Engstrand L."/>
            <person name="Kristiansson E."/>
            <person name="Moore E."/>
        </authorList>
    </citation>
    <scope>NUCLEOTIDE SEQUENCE [LARGE SCALE GENOMIC DNA]</scope>
    <source>
        <strain evidence="5">CCUG 4441</strain>
    </source>
</reference>
<keyword evidence="6" id="KW-1185">Reference proteome</keyword>
<dbReference type="InterPro" id="IPR023214">
    <property type="entry name" value="HAD_sf"/>
</dbReference>
<dbReference type="SFLD" id="SFLDG01126">
    <property type="entry name" value="C1.2:_Nucleotidase_Like"/>
    <property type="match status" value="1"/>
</dbReference>
<evidence type="ECO:0000313" key="4">
    <source>
        <dbReference type="EMBL" id="STY99557.1"/>
    </source>
</evidence>
<evidence type="ECO:0000313" key="5">
    <source>
        <dbReference type="Proteomes" id="UP000191025"/>
    </source>
</evidence>
<proteinExistence type="inferred from homology"/>
<name>A0A1V4H3N4_MORLA</name>
<dbReference type="Pfam" id="PF06941">
    <property type="entry name" value="NT5C"/>
    <property type="match status" value="1"/>
</dbReference>
<dbReference type="GO" id="GO:0009223">
    <property type="term" value="P:pyrimidine deoxyribonucleotide catabolic process"/>
    <property type="evidence" value="ECO:0007669"/>
    <property type="project" value="TreeGrafter"/>
</dbReference>